<comment type="caution">
    <text evidence="2">The sequence shown here is derived from an EMBL/GenBank/DDBJ whole genome shotgun (WGS) entry which is preliminary data.</text>
</comment>
<feature type="region of interest" description="Disordered" evidence="1">
    <location>
        <begin position="326"/>
        <end position="355"/>
    </location>
</feature>
<keyword evidence="3" id="KW-1185">Reference proteome</keyword>
<dbReference type="AlphaFoldDB" id="A0A9W7LFE9"/>
<protein>
    <submittedName>
        <fullName evidence="2">Uncharacterized protein</fullName>
    </submittedName>
</protein>
<sequence>MAPKANLPPRLQILPNFEPSPAFLKLSDLIVDGKWMLVRLHLNKVTLTNEKSLLSLLYTHKADHLTIASAISCLRRSPDLLLPSVLHGGFDSCPLRLSYNALNSAPSTTGARTLFLLASVVGLWRVFDVPAPLSWVFSVNTSVSEHLNSFYVELLSKIDLQDSGLSIKTRNKRPAPGATNALLSPSFRMPKLRQRKSPLQLKAHSDKDSSPPSVLPTAADLRLALVQYRTVAVRRALLSALAKRRVQRGGRSGDGVGWLGLVERVCMEGKLEKIVVGFVGGFYEDRLADIGRLQDVVLQLRSDLGDLSPPITSPLLSPLNLSPFLAESDRPQKKSPEFGELGGERNRKTRRISEL</sequence>
<proteinExistence type="predicted"/>
<accession>A0A9W7LFE9</accession>
<evidence type="ECO:0000313" key="3">
    <source>
        <dbReference type="Proteomes" id="UP001165065"/>
    </source>
</evidence>
<evidence type="ECO:0000256" key="1">
    <source>
        <dbReference type="SAM" id="MobiDB-lite"/>
    </source>
</evidence>
<dbReference type="OrthoDB" id="10436181at2759"/>
<dbReference type="EMBL" id="BRYA01000365">
    <property type="protein sequence ID" value="GMI47906.1"/>
    <property type="molecule type" value="Genomic_DNA"/>
</dbReference>
<evidence type="ECO:0000313" key="2">
    <source>
        <dbReference type="EMBL" id="GMI47906.1"/>
    </source>
</evidence>
<reference evidence="3" key="1">
    <citation type="journal article" date="2023" name="Commun. Biol.">
        <title>Genome analysis of Parmales, the sister group of diatoms, reveals the evolutionary specialization of diatoms from phago-mixotrophs to photoautotrophs.</title>
        <authorList>
            <person name="Ban H."/>
            <person name="Sato S."/>
            <person name="Yoshikawa S."/>
            <person name="Yamada K."/>
            <person name="Nakamura Y."/>
            <person name="Ichinomiya M."/>
            <person name="Sato N."/>
            <person name="Blanc-Mathieu R."/>
            <person name="Endo H."/>
            <person name="Kuwata A."/>
            <person name="Ogata H."/>
        </authorList>
    </citation>
    <scope>NUCLEOTIDE SEQUENCE [LARGE SCALE GENOMIC DNA]</scope>
</reference>
<gene>
    <name evidence="2" type="ORF">TrCOL_g4846</name>
</gene>
<dbReference type="Proteomes" id="UP001165065">
    <property type="component" value="Unassembled WGS sequence"/>
</dbReference>
<organism evidence="2 3">
    <name type="scientific">Triparma columacea</name>
    <dbReference type="NCBI Taxonomy" id="722753"/>
    <lineage>
        <taxon>Eukaryota</taxon>
        <taxon>Sar</taxon>
        <taxon>Stramenopiles</taxon>
        <taxon>Ochrophyta</taxon>
        <taxon>Bolidophyceae</taxon>
        <taxon>Parmales</taxon>
        <taxon>Triparmaceae</taxon>
        <taxon>Triparma</taxon>
    </lineage>
</organism>
<feature type="compositionally biased region" description="Basic and acidic residues" evidence="1">
    <location>
        <begin position="327"/>
        <end position="355"/>
    </location>
</feature>
<name>A0A9W7LFE9_9STRA</name>